<comment type="caution">
    <text evidence="1">The sequence shown here is derived from an EMBL/GenBank/DDBJ whole genome shotgun (WGS) entry which is preliminary data.</text>
</comment>
<protein>
    <submittedName>
        <fullName evidence="1">Uncharacterized protein</fullName>
    </submittedName>
</protein>
<keyword evidence="2" id="KW-1185">Reference proteome</keyword>
<gene>
    <name evidence="1" type="ORF">L1987_37667</name>
</gene>
<dbReference type="EMBL" id="CM042029">
    <property type="protein sequence ID" value="KAI3795024.1"/>
    <property type="molecule type" value="Genomic_DNA"/>
</dbReference>
<evidence type="ECO:0000313" key="2">
    <source>
        <dbReference type="Proteomes" id="UP001056120"/>
    </source>
</evidence>
<sequence>MDANSFENEHEGSRLSSDGQDLTQRESMLMAGKELEDWLSELDVIAKEIEVELISRNIGCYLIEVLEAVNKVLLNSSNLLDFRCSYLSYYNNLTSVLLIIYIEGCIRLNLTIVGLLDVAQAGNPEII</sequence>
<accession>A0ACB9HGI7</accession>
<proteinExistence type="predicted"/>
<evidence type="ECO:0000313" key="1">
    <source>
        <dbReference type="EMBL" id="KAI3795024.1"/>
    </source>
</evidence>
<name>A0ACB9HGI7_9ASTR</name>
<reference evidence="1 2" key="2">
    <citation type="journal article" date="2022" name="Mol. Ecol. Resour.">
        <title>The genomes of chicory, endive, great burdock and yacon provide insights into Asteraceae paleo-polyploidization history and plant inulin production.</title>
        <authorList>
            <person name="Fan W."/>
            <person name="Wang S."/>
            <person name="Wang H."/>
            <person name="Wang A."/>
            <person name="Jiang F."/>
            <person name="Liu H."/>
            <person name="Zhao H."/>
            <person name="Xu D."/>
            <person name="Zhang Y."/>
        </authorList>
    </citation>
    <scope>NUCLEOTIDE SEQUENCE [LARGE SCALE GENOMIC DNA]</scope>
    <source>
        <strain evidence="2">cv. Yunnan</strain>
        <tissue evidence="1">Leaves</tissue>
    </source>
</reference>
<dbReference type="Proteomes" id="UP001056120">
    <property type="component" value="Linkage Group LG12"/>
</dbReference>
<reference evidence="2" key="1">
    <citation type="journal article" date="2022" name="Mol. Ecol. Resour.">
        <title>The genomes of chicory, endive, great burdock and yacon provide insights into Asteraceae palaeo-polyploidization history and plant inulin production.</title>
        <authorList>
            <person name="Fan W."/>
            <person name="Wang S."/>
            <person name="Wang H."/>
            <person name="Wang A."/>
            <person name="Jiang F."/>
            <person name="Liu H."/>
            <person name="Zhao H."/>
            <person name="Xu D."/>
            <person name="Zhang Y."/>
        </authorList>
    </citation>
    <scope>NUCLEOTIDE SEQUENCE [LARGE SCALE GENOMIC DNA]</scope>
    <source>
        <strain evidence="2">cv. Yunnan</strain>
    </source>
</reference>
<organism evidence="1 2">
    <name type="scientific">Smallanthus sonchifolius</name>
    <dbReference type="NCBI Taxonomy" id="185202"/>
    <lineage>
        <taxon>Eukaryota</taxon>
        <taxon>Viridiplantae</taxon>
        <taxon>Streptophyta</taxon>
        <taxon>Embryophyta</taxon>
        <taxon>Tracheophyta</taxon>
        <taxon>Spermatophyta</taxon>
        <taxon>Magnoliopsida</taxon>
        <taxon>eudicotyledons</taxon>
        <taxon>Gunneridae</taxon>
        <taxon>Pentapetalae</taxon>
        <taxon>asterids</taxon>
        <taxon>campanulids</taxon>
        <taxon>Asterales</taxon>
        <taxon>Asteraceae</taxon>
        <taxon>Asteroideae</taxon>
        <taxon>Heliantheae alliance</taxon>
        <taxon>Millerieae</taxon>
        <taxon>Smallanthus</taxon>
    </lineage>
</organism>